<dbReference type="Gene3D" id="2.60.120.700">
    <property type="entry name" value="Peptidase G1"/>
    <property type="match status" value="1"/>
</dbReference>
<dbReference type="HOGENOM" id="CLU_066466_0_1_1"/>
<dbReference type="eggNOG" id="ENOG502RJF6">
    <property type="taxonomic scope" value="Eukaryota"/>
</dbReference>
<evidence type="ECO:0000256" key="1">
    <source>
        <dbReference type="PIRSR" id="PIRSR600250-50"/>
    </source>
</evidence>
<dbReference type="InterPro" id="IPR038656">
    <property type="entry name" value="Peptidase_G1_sf"/>
</dbReference>
<evidence type="ECO:0000313" key="4">
    <source>
        <dbReference type="Proteomes" id="UP000008066"/>
    </source>
</evidence>
<feature type="active site" description="Proton acceptor" evidence="1">
    <location>
        <position position="198"/>
    </location>
</feature>
<dbReference type="SUPFAM" id="SSF49899">
    <property type="entry name" value="Concanavalin A-like lectins/glucanases"/>
    <property type="match status" value="1"/>
</dbReference>
<dbReference type="InterPro" id="IPR013320">
    <property type="entry name" value="ConA-like_dom_sf"/>
</dbReference>
<dbReference type="PANTHER" id="PTHR37536:SF1">
    <property type="entry name" value="ASPERGILLOPEPSIN, PUTAITVE (AFU_ORTHOLOGUE AFUA_7G01200)"/>
    <property type="match status" value="1"/>
</dbReference>
<dbReference type="PANTHER" id="PTHR37536">
    <property type="entry name" value="PUTATIVE (AFU_ORTHOLOGUE AFUA_3G02970)-RELATED"/>
    <property type="match status" value="1"/>
</dbReference>
<dbReference type="STRING" id="759272.G0S9R2"/>
<feature type="signal peptide" evidence="2">
    <location>
        <begin position="1"/>
        <end position="24"/>
    </location>
</feature>
<dbReference type="EMBL" id="GL988043">
    <property type="protein sequence ID" value="EGS20173.1"/>
    <property type="molecule type" value="Genomic_DNA"/>
</dbReference>
<dbReference type="AlphaFoldDB" id="G0S9R2"/>
<dbReference type="GO" id="GO:0070007">
    <property type="term" value="F:glutamic-type endopeptidase activity"/>
    <property type="evidence" value="ECO:0007669"/>
    <property type="project" value="InterPro"/>
</dbReference>
<dbReference type="GeneID" id="18258720"/>
<reference evidence="3 4" key="1">
    <citation type="journal article" date="2011" name="Cell">
        <title>Insight into structure and assembly of the nuclear pore complex by utilizing the genome of a eukaryotic thermophile.</title>
        <authorList>
            <person name="Amlacher S."/>
            <person name="Sarges P."/>
            <person name="Flemming D."/>
            <person name="van Noort V."/>
            <person name="Kunze R."/>
            <person name="Devos D.P."/>
            <person name="Arumugam M."/>
            <person name="Bork P."/>
            <person name="Hurt E."/>
        </authorList>
    </citation>
    <scope>NUCLEOTIDE SEQUENCE [LARGE SCALE GENOMIC DNA]</scope>
    <source>
        <strain evidence="4">DSM 1495 / CBS 144.50 / IMI 039719</strain>
    </source>
</reference>
<evidence type="ECO:0000313" key="3">
    <source>
        <dbReference type="EMBL" id="EGS20173.1"/>
    </source>
</evidence>
<dbReference type="KEGG" id="cthr:CTHT_0046820"/>
<evidence type="ECO:0000256" key="2">
    <source>
        <dbReference type="SAM" id="SignalP"/>
    </source>
</evidence>
<accession>G0S9R2</accession>
<keyword evidence="4" id="KW-1185">Reference proteome</keyword>
<dbReference type="CDD" id="cd13426">
    <property type="entry name" value="Peptidase_G1"/>
    <property type="match status" value="1"/>
</dbReference>
<protein>
    <submittedName>
        <fullName evidence="3">Uncharacterized protein</fullName>
    </submittedName>
</protein>
<dbReference type="Proteomes" id="UP000008066">
    <property type="component" value="Unassembled WGS sequence"/>
</dbReference>
<dbReference type="OMA" id="KITNATH"/>
<dbReference type="GO" id="GO:0006508">
    <property type="term" value="P:proteolysis"/>
    <property type="evidence" value="ECO:0007669"/>
    <property type="project" value="InterPro"/>
</dbReference>
<sequence>MPWSRVSNLISILLLLFFTTPITSAPAAADLVLEGSLEGGLRYSITATRKGVPIPASEIKLKPLETYQLGNPPSKATRLNPRANPIANSSNWCGSVNTAPSGKSIAVAAWVGIDGDSWTSALLQAGSVCERSVWVPLGAYAITSLSISPGQWLEVTINATSTTSAQISLMNLHTGVNYNVILTNGPTLARVNANWVVERPYYGSTLVTMPAFSDVWFTYASASLTPSGSLGILGAKQYQIPGFCGSEEYDNTAQVSYVP</sequence>
<proteinExistence type="predicted"/>
<dbReference type="RefSeq" id="XP_006695058.1">
    <property type="nucleotide sequence ID" value="XM_006694995.1"/>
</dbReference>
<organism evidence="4">
    <name type="scientific">Chaetomium thermophilum (strain DSM 1495 / CBS 144.50 / IMI 039719)</name>
    <name type="common">Thermochaetoides thermophila</name>
    <dbReference type="NCBI Taxonomy" id="759272"/>
    <lineage>
        <taxon>Eukaryota</taxon>
        <taxon>Fungi</taxon>
        <taxon>Dikarya</taxon>
        <taxon>Ascomycota</taxon>
        <taxon>Pezizomycotina</taxon>
        <taxon>Sordariomycetes</taxon>
        <taxon>Sordariomycetidae</taxon>
        <taxon>Sordariales</taxon>
        <taxon>Chaetomiaceae</taxon>
        <taxon>Thermochaetoides</taxon>
    </lineage>
</organism>
<dbReference type="OrthoDB" id="2862635at2759"/>
<name>G0S9R2_CHATD</name>
<dbReference type="Pfam" id="PF01828">
    <property type="entry name" value="Peptidase_A4"/>
    <property type="match status" value="1"/>
</dbReference>
<gene>
    <name evidence="3" type="ORF">CTHT_0046820</name>
</gene>
<feature type="chain" id="PRO_5003408931" evidence="2">
    <location>
        <begin position="25"/>
        <end position="259"/>
    </location>
</feature>
<dbReference type="InterPro" id="IPR000250">
    <property type="entry name" value="Peptidase_G1"/>
</dbReference>
<keyword evidence="2" id="KW-0732">Signal</keyword>